<keyword evidence="5" id="KW-1185">Reference proteome</keyword>
<dbReference type="InterPro" id="IPR002818">
    <property type="entry name" value="DJ-1/PfpI"/>
</dbReference>
<feature type="domain" description="HTH araC/xylS-type" evidence="3">
    <location>
        <begin position="208"/>
        <end position="306"/>
    </location>
</feature>
<dbReference type="Pfam" id="PF01965">
    <property type="entry name" value="DJ-1_PfpI"/>
    <property type="match status" value="1"/>
</dbReference>
<keyword evidence="2" id="KW-0804">Transcription</keyword>
<keyword evidence="1" id="KW-0805">Transcription regulation</keyword>
<dbReference type="Proteomes" id="UP001449795">
    <property type="component" value="Chromosome"/>
</dbReference>
<evidence type="ECO:0000313" key="4">
    <source>
        <dbReference type="EMBL" id="XAE44769.1"/>
    </source>
</evidence>
<name>A0ABZ3DB33_9PROT</name>
<gene>
    <name evidence="4" type="ORF">AAC691_10275</name>
</gene>
<dbReference type="Pfam" id="PF12833">
    <property type="entry name" value="HTH_18"/>
    <property type="match status" value="1"/>
</dbReference>
<dbReference type="SUPFAM" id="SSF52317">
    <property type="entry name" value="Class I glutamine amidotransferase-like"/>
    <property type="match status" value="1"/>
</dbReference>
<evidence type="ECO:0000259" key="3">
    <source>
        <dbReference type="PROSITE" id="PS01124"/>
    </source>
</evidence>
<dbReference type="InterPro" id="IPR029062">
    <property type="entry name" value="Class_I_gatase-like"/>
</dbReference>
<dbReference type="EMBL" id="CP152276">
    <property type="protein sequence ID" value="XAE44769.1"/>
    <property type="molecule type" value="Genomic_DNA"/>
</dbReference>
<evidence type="ECO:0000256" key="2">
    <source>
        <dbReference type="ARBA" id="ARBA00023163"/>
    </source>
</evidence>
<dbReference type="InterPro" id="IPR009057">
    <property type="entry name" value="Homeodomain-like_sf"/>
</dbReference>
<reference evidence="4 5" key="1">
    <citation type="submission" date="2024-04" db="EMBL/GenBank/DDBJ databases">
        <title>Complete genome sequence of Nguyenibacter vanlangesis HBCM-1154, a strain capable of nitrogen fixation, IAA production, and phosphorus solubilization isolated from sugarcane soil.</title>
        <authorList>
            <person name="MY HANH P."/>
        </authorList>
    </citation>
    <scope>NUCLEOTIDE SEQUENCE [LARGE SCALE GENOMIC DNA]</scope>
    <source>
        <strain evidence="4 5">HBCM 1154</strain>
    </source>
</reference>
<dbReference type="RefSeq" id="WP_342629976.1">
    <property type="nucleotide sequence ID" value="NZ_CP152276.1"/>
</dbReference>
<dbReference type="SMART" id="SM00342">
    <property type="entry name" value="HTH_ARAC"/>
    <property type="match status" value="1"/>
</dbReference>
<proteinExistence type="predicted"/>
<sequence length="313" mass="33854">MKIGLVLCPGFQPVCFGAVAAFDVANKQAGERLYDMRVLSEEGGVIASSFGIQVMTEPFDDAPYDTLIVAAGLEIPTSSPGLVRLLRAAARDARRVAAICLGSFVLGDAGLLNGRRATTHWRYAQTLQDRFPSCEVDMDKIFIADGPIWTSAGMSAGTDLVVGMIERDHGPDVARSVGKGMVMYHRRSGGQSQHSTLLDLGGNEDRVQRALNYARQNLAASLTIDDLAEAACLSPRQFTRLFRSATGTTPAKAVEALRVEAARLMLEQSRLPIEVIAREVGFANRERMRLAFVRVHGDVPRAIRNDAGPLATL</sequence>
<dbReference type="Gene3D" id="3.40.50.880">
    <property type="match status" value="1"/>
</dbReference>
<dbReference type="InterPro" id="IPR052158">
    <property type="entry name" value="INH-QAR"/>
</dbReference>
<dbReference type="Gene3D" id="1.10.10.60">
    <property type="entry name" value="Homeodomain-like"/>
    <property type="match status" value="1"/>
</dbReference>
<dbReference type="InterPro" id="IPR018060">
    <property type="entry name" value="HTH_AraC"/>
</dbReference>
<dbReference type="CDD" id="cd03137">
    <property type="entry name" value="GATase1_AraC_1"/>
    <property type="match status" value="1"/>
</dbReference>
<organism evidence="4 5">
    <name type="scientific">Nguyenibacter vanlangensis</name>
    <dbReference type="NCBI Taxonomy" id="1216886"/>
    <lineage>
        <taxon>Bacteria</taxon>
        <taxon>Pseudomonadati</taxon>
        <taxon>Pseudomonadota</taxon>
        <taxon>Alphaproteobacteria</taxon>
        <taxon>Acetobacterales</taxon>
        <taxon>Acetobacteraceae</taxon>
        <taxon>Nguyenibacter</taxon>
    </lineage>
</organism>
<dbReference type="PANTHER" id="PTHR43130">
    <property type="entry name" value="ARAC-FAMILY TRANSCRIPTIONAL REGULATOR"/>
    <property type="match status" value="1"/>
</dbReference>
<accession>A0ABZ3DB33</accession>
<dbReference type="PANTHER" id="PTHR43130:SF3">
    <property type="entry name" value="HTH-TYPE TRANSCRIPTIONAL REGULATOR RV1931C"/>
    <property type="match status" value="1"/>
</dbReference>
<evidence type="ECO:0000256" key="1">
    <source>
        <dbReference type="ARBA" id="ARBA00023015"/>
    </source>
</evidence>
<dbReference type="SUPFAM" id="SSF46689">
    <property type="entry name" value="Homeodomain-like"/>
    <property type="match status" value="2"/>
</dbReference>
<protein>
    <submittedName>
        <fullName evidence="4">GlxA family transcriptional regulator</fullName>
    </submittedName>
</protein>
<dbReference type="PROSITE" id="PS01124">
    <property type="entry name" value="HTH_ARAC_FAMILY_2"/>
    <property type="match status" value="1"/>
</dbReference>
<evidence type="ECO:0000313" key="5">
    <source>
        <dbReference type="Proteomes" id="UP001449795"/>
    </source>
</evidence>